<name>D3ATF1_9FIRM</name>
<evidence type="ECO:0000256" key="1">
    <source>
        <dbReference type="SAM" id="MobiDB-lite"/>
    </source>
</evidence>
<comment type="caution">
    <text evidence="4">The sequence shown here is derived from an EMBL/GenBank/DDBJ whole genome shotgun (WGS) entry which is preliminary data.</text>
</comment>
<dbReference type="Pfam" id="PF21247">
    <property type="entry name" value="Fic-like_C"/>
    <property type="match status" value="1"/>
</dbReference>
<feature type="domain" description="Filamentation induced by cAMP protein Fic-like C-terminal" evidence="3">
    <location>
        <begin position="464"/>
        <end position="511"/>
    </location>
</feature>
<protein>
    <submittedName>
        <fullName evidence="4">Divergent AAA domain protein</fullName>
    </submittedName>
</protein>
<dbReference type="Proteomes" id="UP000004968">
    <property type="component" value="Unassembled WGS sequence"/>
</dbReference>
<dbReference type="Gene3D" id="3.30.950.30">
    <property type="entry name" value="Schlafen, AAA domain"/>
    <property type="match status" value="1"/>
</dbReference>
<dbReference type="InterPro" id="IPR007421">
    <property type="entry name" value="Schlafen_AlbA_2_dom"/>
</dbReference>
<reference evidence="4 5" key="1">
    <citation type="submission" date="2010-01" db="EMBL/GenBank/DDBJ databases">
        <authorList>
            <person name="Weinstock G."/>
            <person name="Sodergren E."/>
            <person name="Clifton S."/>
            <person name="Fulton L."/>
            <person name="Fulton B."/>
            <person name="Courtney L."/>
            <person name="Fronick C."/>
            <person name="Harrison M."/>
            <person name="Strong C."/>
            <person name="Farmer C."/>
            <person name="Delahaunty K."/>
            <person name="Markovic C."/>
            <person name="Hall O."/>
            <person name="Minx P."/>
            <person name="Tomlinson C."/>
            <person name="Mitreva M."/>
            <person name="Nelson J."/>
            <person name="Hou S."/>
            <person name="Wollam A."/>
            <person name="Pepin K.H."/>
            <person name="Johnson M."/>
            <person name="Bhonagiri V."/>
            <person name="Nash W.E."/>
            <person name="Warren W."/>
            <person name="Chinwalla A."/>
            <person name="Mardis E.R."/>
            <person name="Wilson R.K."/>
        </authorList>
    </citation>
    <scope>NUCLEOTIDE SEQUENCE [LARGE SCALE GENOMIC DNA]</scope>
    <source>
        <strain evidence="4 5">DSM 13479</strain>
    </source>
</reference>
<dbReference type="InterPro" id="IPR049514">
    <property type="entry name" value="Fic-like_C"/>
</dbReference>
<dbReference type="HOGENOM" id="CLU_024970_1_0_9"/>
<dbReference type="Pfam" id="PF04326">
    <property type="entry name" value="SLFN_AlbA_2"/>
    <property type="match status" value="1"/>
</dbReference>
<dbReference type="InterPro" id="IPR038461">
    <property type="entry name" value="Schlafen_AlbA_2_dom_sf"/>
</dbReference>
<evidence type="ECO:0000259" key="2">
    <source>
        <dbReference type="Pfam" id="PF04326"/>
    </source>
</evidence>
<evidence type="ECO:0000313" key="5">
    <source>
        <dbReference type="Proteomes" id="UP000004968"/>
    </source>
</evidence>
<dbReference type="Gene3D" id="3.30.565.60">
    <property type="match status" value="1"/>
</dbReference>
<gene>
    <name evidence="4" type="ORF">CLOSTHATH_06909</name>
</gene>
<dbReference type="PANTHER" id="PTHR30595">
    <property type="entry name" value="GLPR-RELATED TRANSCRIPTIONAL REPRESSOR"/>
    <property type="match status" value="1"/>
</dbReference>
<evidence type="ECO:0000259" key="3">
    <source>
        <dbReference type="Pfam" id="PF21247"/>
    </source>
</evidence>
<accession>D3ATF1</accession>
<feature type="region of interest" description="Disordered" evidence="1">
    <location>
        <begin position="497"/>
        <end position="517"/>
    </location>
</feature>
<proteinExistence type="predicted"/>
<dbReference type="InterPro" id="IPR038475">
    <property type="entry name" value="RecG_C_sf"/>
</dbReference>
<dbReference type="EMBL" id="ACIO01000891">
    <property type="protein sequence ID" value="EFC94902.1"/>
    <property type="molecule type" value="Genomic_DNA"/>
</dbReference>
<organism evidence="4 5">
    <name type="scientific">Hungatella hathewayi DSM 13479</name>
    <dbReference type="NCBI Taxonomy" id="566550"/>
    <lineage>
        <taxon>Bacteria</taxon>
        <taxon>Bacillati</taxon>
        <taxon>Bacillota</taxon>
        <taxon>Clostridia</taxon>
        <taxon>Lachnospirales</taxon>
        <taxon>Lachnospiraceae</taxon>
        <taxon>Hungatella</taxon>
    </lineage>
</organism>
<dbReference type="PANTHER" id="PTHR30595:SF6">
    <property type="entry name" value="SCHLAFEN ALBA-2 DOMAIN-CONTAINING PROTEIN"/>
    <property type="match status" value="1"/>
</dbReference>
<feature type="domain" description="Schlafen AlbA-2" evidence="2">
    <location>
        <begin position="56"/>
        <end position="170"/>
    </location>
</feature>
<evidence type="ECO:0000313" key="4">
    <source>
        <dbReference type="EMBL" id="EFC94902.1"/>
    </source>
</evidence>
<dbReference type="Pfam" id="PF13749">
    <property type="entry name" value="HATPase_c_4"/>
    <property type="match status" value="1"/>
</dbReference>
<dbReference type="AlphaFoldDB" id="D3ATF1"/>
<sequence length="517" mass="58877">MKRHDSCSCHKKPSSQNIFSELFVPIVEINSPYGYNIKKLPIPQRRDFMIEQLIAEATECDFKVALETKKPKSWLKSVSAFSNGIGGTLFFGVSDDRGPIGLSDVQKDAEAISRLIKERITPLPQFILKPLQEDGKNLLALEVSPGRSTPYYYKADGVMEAYIRVGNESVIAPDYIVNELILKGTNQSFDTLTTEAVKKDYSFTLLEATYLERTGLRFEPSDYVSFGLADKNGFLTNAGKLMTDQHTVYNSRMFCTRWNGLEKGSIFDDALDDKEYEGNLIYLLKSGSEFIRNNSKVRFVKEAQYRVDKPDYAERAVTEALVNALIHRDYIVLGSEVHIDMFDDRVEITSPGGMFGGGSIQEYDIYSIRSMRRNPVIADLFHRMKYMERRGSGLRKIVSETEKLPGYTEAYKPEFSSTATDFRVILKNVNYHHGPSIIETTHDKTYDATHDATHDKILAFCIEPHSKLEIAEHCGYKNTKNFTQKYLRPLLNNGTLKMTLPDKPKSKHQKYITVRSE</sequence>